<protein>
    <submittedName>
        <fullName evidence="2">Unnamed protein product</fullName>
    </submittedName>
</protein>
<feature type="region of interest" description="Disordered" evidence="1">
    <location>
        <begin position="66"/>
        <end position="112"/>
    </location>
</feature>
<feature type="compositionally biased region" description="Basic and acidic residues" evidence="1">
    <location>
        <begin position="1"/>
        <end position="17"/>
    </location>
</feature>
<comment type="caution">
    <text evidence="2">The sequence shown here is derived from an EMBL/GenBank/DDBJ whole genome shotgun (WGS) entry which is preliminary data.</text>
</comment>
<name>A0A9W7CL17_9STRA</name>
<gene>
    <name evidence="2" type="ORF">Pfra01_000815800</name>
</gene>
<feature type="compositionally biased region" description="Basic and acidic residues" evidence="1">
    <location>
        <begin position="81"/>
        <end position="98"/>
    </location>
</feature>
<proteinExistence type="predicted"/>
<evidence type="ECO:0000313" key="2">
    <source>
        <dbReference type="EMBL" id="GMF33208.1"/>
    </source>
</evidence>
<dbReference type="OrthoDB" id="162805at2759"/>
<reference evidence="2" key="1">
    <citation type="submission" date="2023-04" db="EMBL/GenBank/DDBJ databases">
        <title>Phytophthora fragariaefolia NBRC 109709.</title>
        <authorList>
            <person name="Ichikawa N."/>
            <person name="Sato H."/>
            <person name="Tonouchi N."/>
        </authorList>
    </citation>
    <scope>NUCLEOTIDE SEQUENCE</scope>
    <source>
        <strain evidence="2">NBRC 109709</strain>
    </source>
</reference>
<feature type="region of interest" description="Disordered" evidence="1">
    <location>
        <begin position="1"/>
        <end position="54"/>
    </location>
</feature>
<accession>A0A9W7CL17</accession>
<keyword evidence="3" id="KW-1185">Reference proteome</keyword>
<dbReference type="AlphaFoldDB" id="A0A9W7CL17"/>
<feature type="compositionally biased region" description="Low complexity" evidence="1">
    <location>
        <begin position="42"/>
        <end position="53"/>
    </location>
</feature>
<evidence type="ECO:0000256" key="1">
    <source>
        <dbReference type="SAM" id="MobiDB-lite"/>
    </source>
</evidence>
<evidence type="ECO:0000313" key="3">
    <source>
        <dbReference type="Proteomes" id="UP001165121"/>
    </source>
</evidence>
<sequence>MSRWLQDRERSFDDEASHPSTPPGSPSSQLPAAFQQSSREGPSSTSLPASASANGIPVMAANPVRPQLYEQPGPVGTNRSTQHEDTRPQATKHLKEVHQVSSLKSSVEDTRKRTRDEIVGRIRAAAQTQESCERISLLLQMLLVVHNNLPFIMGEWEESQILRAVVTKVNFQAVVNRRTITHSVIELYVSAKRELTRFITDNRLPGVKSLVVVADFWTAKNHGTKFLGLRVRSVEVMGDLYEQLVRLLGVGKEKKLIDYKPHRFMSLTRVFQRIIKHWNVLCLWYEERANKAIRDRSPTPSPFPLSDSHLLMEQLLSLMLPILALNVKSQAEKANQVDVLFSAYEVMVTTLGPEASLRKHDATRENPTSYHHSTLLPLVTKTRSLLSDAFHSRFFSRYTDREVMRTCSYVWEMQMLLHPHAENPDGPLMEMVKTCGKLRKLDDDVIERNQSVVKTTVKQKLRSIMRDLIPPSAQSSIPPPVQRNLQLGSVLRRSLRAI</sequence>
<dbReference type="Proteomes" id="UP001165121">
    <property type="component" value="Unassembled WGS sequence"/>
</dbReference>
<organism evidence="2 3">
    <name type="scientific">Phytophthora fragariaefolia</name>
    <dbReference type="NCBI Taxonomy" id="1490495"/>
    <lineage>
        <taxon>Eukaryota</taxon>
        <taxon>Sar</taxon>
        <taxon>Stramenopiles</taxon>
        <taxon>Oomycota</taxon>
        <taxon>Peronosporomycetes</taxon>
        <taxon>Peronosporales</taxon>
        <taxon>Peronosporaceae</taxon>
        <taxon>Phytophthora</taxon>
    </lineage>
</organism>
<dbReference type="EMBL" id="BSXT01000731">
    <property type="protein sequence ID" value="GMF33208.1"/>
    <property type="molecule type" value="Genomic_DNA"/>
</dbReference>